<dbReference type="Proteomes" id="UP001321473">
    <property type="component" value="Unassembled WGS sequence"/>
</dbReference>
<evidence type="ECO:0008006" key="3">
    <source>
        <dbReference type="Google" id="ProtNLM"/>
    </source>
</evidence>
<dbReference type="Gene3D" id="1.10.10.2590">
    <property type="entry name" value="BEN domain"/>
    <property type="match status" value="1"/>
</dbReference>
<sequence>MKDFKLLQGQLQADGTLRCDEGETPDDDLEDISSCLVAKSVLKMLDVGPRKTASTYARELLRQVFDPAELVKKSITGRQSIAPKGSMLNPNWTFLRRLLRHLLEDGLACQFSWLGKKGKRAFNDLRLRSCLISAVKRGHDANDYVVEAAVHEWLRQTPARHHSTTGKVYLSNHCTQYRSICALRASLFQHHIALTSLRLAPSTSMFVISTL</sequence>
<evidence type="ECO:0000313" key="2">
    <source>
        <dbReference type="Proteomes" id="UP001321473"/>
    </source>
</evidence>
<reference evidence="1 2" key="1">
    <citation type="journal article" date="2023" name="Arcadia Sci">
        <title>De novo assembly of a long-read Amblyomma americanum tick genome.</title>
        <authorList>
            <person name="Chou S."/>
            <person name="Poskanzer K.E."/>
            <person name="Rollins M."/>
            <person name="Thuy-Boun P.S."/>
        </authorList>
    </citation>
    <scope>NUCLEOTIDE SEQUENCE [LARGE SCALE GENOMIC DNA]</scope>
    <source>
        <strain evidence="1">F_SG_1</strain>
        <tissue evidence="1">Salivary glands</tissue>
    </source>
</reference>
<organism evidence="1 2">
    <name type="scientific">Amblyomma americanum</name>
    <name type="common">Lone star tick</name>
    <dbReference type="NCBI Taxonomy" id="6943"/>
    <lineage>
        <taxon>Eukaryota</taxon>
        <taxon>Metazoa</taxon>
        <taxon>Ecdysozoa</taxon>
        <taxon>Arthropoda</taxon>
        <taxon>Chelicerata</taxon>
        <taxon>Arachnida</taxon>
        <taxon>Acari</taxon>
        <taxon>Parasitiformes</taxon>
        <taxon>Ixodida</taxon>
        <taxon>Ixodoidea</taxon>
        <taxon>Ixodidae</taxon>
        <taxon>Amblyomminae</taxon>
        <taxon>Amblyomma</taxon>
    </lineage>
</organism>
<proteinExistence type="predicted"/>
<protein>
    <recommendedName>
        <fullName evidence="3">DUF4806 domain-containing protein</fullName>
    </recommendedName>
</protein>
<accession>A0AAQ4FLH1</accession>
<comment type="caution">
    <text evidence="1">The sequence shown here is derived from an EMBL/GenBank/DDBJ whole genome shotgun (WGS) entry which is preliminary data.</text>
</comment>
<keyword evidence="2" id="KW-1185">Reference proteome</keyword>
<evidence type="ECO:0000313" key="1">
    <source>
        <dbReference type="EMBL" id="KAK8788144.1"/>
    </source>
</evidence>
<name>A0AAQ4FLH1_AMBAM</name>
<dbReference type="AlphaFoldDB" id="A0AAQ4FLH1"/>
<gene>
    <name evidence="1" type="ORF">V5799_022078</name>
</gene>
<dbReference type="EMBL" id="JARKHS020001117">
    <property type="protein sequence ID" value="KAK8788144.1"/>
    <property type="molecule type" value="Genomic_DNA"/>
</dbReference>